<evidence type="ECO:0000259" key="5">
    <source>
        <dbReference type="PROSITE" id="PS50931"/>
    </source>
</evidence>
<gene>
    <name evidence="6" type="primary">pcaQ</name>
    <name evidence="6" type="ORF">GTW23_04850</name>
</gene>
<organism evidence="6 7">
    <name type="scientific">Hoeflea alexandrii</name>
    <dbReference type="NCBI Taxonomy" id="288436"/>
    <lineage>
        <taxon>Bacteria</taxon>
        <taxon>Pseudomonadati</taxon>
        <taxon>Pseudomonadota</taxon>
        <taxon>Alphaproteobacteria</taxon>
        <taxon>Hyphomicrobiales</taxon>
        <taxon>Rhizobiaceae</taxon>
        <taxon>Hoeflea</taxon>
    </lineage>
</organism>
<keyword evidence="4" id="KW-0804">Transcription</keyword>
<dbReference type="SUPFAM" id="SSF53850">
    <property type="entry name" value="Periplasmic binding protein-like II"/>
    <property type="match status" value="1"/>
</dbReference>
<dbReference type="PANTHER" id="PTHR30419">
    <property type="entry name" value="HTH-TYPE TRANSCRIPTIONAL REGULATOR YBHD"/>
    <property type="match status" value="1"/>
</dbReference>
<evidence type="ECO:0000256" key="3">
    <source>
        <dbReference type="ARBA" id="ARBA00023125"/>
    </source>
</evidence>
<dbReference type="InterPro" id="IPR000847">
    <property type="entry name" value="LysR_HTH_N"/>
</dbReference>
<dbReference type="SUPFAM" id="SSF46785">
    <property type="entry name" value="Winged helix' DNA-binding domain"/>
    <property type="match status" value="1"/>
</dbReference>
<dbReference type="Gene3D" id="3.40.190.10">
    <property type="entry name" value="Periplasmic binding protein-like II"/>
    <property type="match status" value="2"/>
</dbReference>
<dbReference type="Gene3D" id="1.10.10.10">
    <property type="entry name" value="Winged helix-like DNA-binding domain superfamily/Winged helix DNA-binding domain"/>
    <property type="match status" value="1"/>
</dbReference>
<comment type="similarity">
    <text evidence="1">Belongs to the LysR transcriptional regulatory family.</text>
</comment>
<evidence type="ECO:0000256" key="1">
    <source>
        <dbReference type="ARBA" id="ARBA00009437"/>
    </source>
</evidence>
<dbReference type="InterPro" id="IPR036390">
    <property type="entry name" value="WH_DNA-bd_sf"/>
</dbReference>
<reference evidence="6 7" key="1">
    <citation type="submission" date="2020-01" db="EMBL/GenBank/DDBJ databases">
        <title>Genomes of bacteria type strains.</title>
        <authorList>
            <person name="Chen J."/>
            <person name="Zhu S."/>
            <person name="Yang J."/>
        </authorList>
    </citation>
    <scope>NUCLEOTIDE SEQUENCE [LARGE SCALE GENOMIC DNA]</scope>
    <source>
        <strain evidence="6 7">DSM 16655</strain>
    </source>
</reference>
<evidence type="ECO:0000313" key="7">
    <source>
        <dbReference type="Proteomes" id="UP001320715"/>
    </source>
</evidence>
<dbReference type="NCBIfam" id="TIGR02424">
    <property type="entry name" value="TF_pcaQ"/>
    <property type="match status" value="1"/>
</dbReference>
<dbReference type="InterPro" id="IPR050950">
    <property type="entry name" value="HTH-type_LysR_regulators"/>
</dbReference>
<dbReference type="EMBL" id="JAAAML010000001">
    <property type="protein sequence ID" value="MCO6407495.1"/>
    <property type="molecule type" value="Genomic_DNA"/>
</dbReference>
<dbReference type="Proteomes" id="UP001320715">
    <property type="component" value="Unassembled WGS sequence"/>
</dbReference>
<dbReference type="InterPro" id="IPR036388">
    <property type="entry name" value="WH-like_DNA-bd_sf"/>
</dbReference>
<comment type="caution">
    <text evidence="6">The sequence shown here is derived from an EMBL/GenBank/DDBJ whole genome shotgun (WGS) entry which is preliminary data.</text>
</comment>
<accession>A0ABT1CPJ7</accession>
<keyword evidence="7" id="KW-1185">Reference proteome</keyword>
<evidence type="ECO:0000256" key="2">
    <source>
        <dbReference type="ARBA" id="ARBA00023015"/>
    </source>
</evidence>
<protein>
    <submittedName>
        <fullName evidence="6">Pca operon transcription factor PcaQ</fullName>
    </submittedName>
</protein>
<dbReference type="InterPro" id="IPR005119">
    <property type="entry name" value="LysR_subst-bd"/>
</dbReference>
<dbReference type="Pfam" id="PF00126">
    <property type="entry name" value="HTH_1"/>
    <property type="match status" value="1"/>
</dbReference>
<dbReference type="Pfam" id="PF03466">
    <property type="entry name" value="LysR_substrate"/>
    <property type="match status" value="1"/>
</dbReference>
<feature type="domain" description="HTH lysR-type" evidence="5">
    <location>
        <begin position="7"/>
        <end position="64"/>
    </location>
</feature>
<evidence type="ECO:0000256" key="4">
    <source>
        <dbReference type="ARBA" id="ARBA00023163"/>
    </source>
</evidence>
<proteinExistence type="inferred from homology"/>
<sequence length="305" mass="32734">MDISRRIKIRHLEAFVEVARQKSVGRAAITLSLTQPAVTRTIRELEQIVGTPLIERDGRGIRLSHQGEVFLSHAGSGLAAVRGGIAALANVATVAGPPVRIGALPTVSATIMPGAVADFLASGLKSPLMVTTGENRVLLDQLRKGDLDLVMGRMPAPENMASLRFEQLYRDRVVFIVSSRHPLAGQRQVAADILSRHPVLVPPAGSIIHPFVERVMLEQGMAPPVQAVETVSDSFGRAFLRSTNAIWIISRGVVAAELGSGEFVELPIDTGTTMGAVGLITRETDRPHDAALFFADILRRRTALG</sequence>
<keyword evidence="2" id="KW-0805">Transcription regulation</keyword>
<dbReference type="PRINTS" id="PR00039">
    <property type="entry name" value="HTHLYSR"/>
</dbReference>
<name>A0ABT1CPJ7_9HYPH</name>
<dbReference type="PANTHER" id="PTHR30419:SF8">
    <property type="entry name" value="NITROGEN ASSIMILATION TRANSCRIPTIONAL ACTIVATOR-RELATED"/>
    <property type="match status" value="1"/>
</dbReference>
<keyword evidence="3" id="KW-0238">DNA-binding</keyword>
<dbReference type="InterPro" id="IPR012787">
    <property type="entry name" value="TF_PcaQ"/>
</dbReference>
<evidence type="ECO:0000313" key="6">
    <source>
        <dbReference type="EMBL" id="MCO6407495.1"/>
    </source>
</evidence>
<dbReference type="PROSITE" id="PS50931">
    <property type="entry name" value="HTH_LYSR"/>
    <property type="match status" value="1"/>
</dbReference>